<evidence type="ECO:0000256" key="5">
    <source>
        <dbReference type="ARBA" id="ARBA00022692"/>
    </source>
</evidence>
<dbReference type="InterPro" id="IPR004338">
    <property type="entry name" value="NqrB/RnfD"/>
</dbReference>
<proteinExistence type="predicted"/>
<dbReference type="PANTHER" id="PTHR30578:SF0">
    <property type="entry name" value="ION-TRANSLOCATING OXIDOREDUCTASE COMPLEX SUBUNIT D"/>
    <property type="match status" value="1"/>
</dbReference>
<feature type="transmembrane region" description="Helical" evidence="9">
    <location>
        <begin position="174"/>
        <end position="199"/>
    </location>
</feature>
<reference evidence="11" key="1">
    <citation type="submission" date="2009-09" db="EMBL/GenBank/DDBJ databases">
        <title>The complete chromosome of Sebaldella termitidis ATCC 33386.</title>
        <authorList>
            <consortium name="US DOE Joint Genome Institute (JGI-PGF)"/>
            <person name="Lucas S."/>
            <person name="Copeland A."/>
            <person name="Lapidus A."/>
            <person name="Glavina del Rio T."/>
            <person name="Dalin E."/>
            <person name="Tice H."/>
            <person name="Bruce D."/>
            <person name="Goodwin L."/>
            <person name="Pitluck S."/>
            <person name="Kyrpides N."/>
            <person name="Mavromatis K."/>
            <person name="Ivanova N."/>
            <person name="Mikhailova N."/>
            <person name="Sims D."/>
            <person name="Meincke L."/>
            <person name="Brettin T."/>
            <person name="Detter J.C."/>
            <person name="Han C."/>
            <person name="Larimer F."/>
            <person name="Land M."/>
            <person name="Hauser L."/>
            <person name="Markowitz V."/>
            <person name="Cheng J.F."/>
            <person name="Hugenholtz P."/>
            <person name="Woyke T."/>
            <person name="Wu D."/>
            <person name="Eisen J.A."/>
        </authorList>
    </citation>
    <scope>NUCLEOTIDE SEQUENCE [LARGE SCALE GENOMIC DNA]</scope>
    <source>
        <strain evidence="11">ATCC 33386 / NCTC 11300</strain>
    </source>
</reference>
<keyword evidence="5 9" id="KW-0812">Transmembrane</keyword>
<evidence type="ECO:0000256" key="8">
    <source>
        <dbReference type="ARBA" id="ARBA00023136"/>
    </source>
</evidence>
<feature type="transmembrane region" description="Helical" evidence="9">
    <location>
        <begin position="125"/>
        <end position="145"/>
    </location>
</feature>
<feature type="transmembrane region" description="Helical" evidence="9">
    <location>
        <begin position="314"/>
        <end position="333"/>
    </location>
</feature>
<keyword evidence="1" id="KW-0813">Transport</keyword>
<sequence length="362" mass="40467">MDNAEKTFNPYIRTNDNVGKVMGDVILALFPCILVTFPAYGIRPLLLCTVCVLSTVLAEWLFSMFFLKKKNSVNDLSAVVTGILLSFTLAPFTPLYIAAFGGAAAVIFGKIAVGGLGRNIFNPALLGREFMTVFFPAAMGSGMIWGNESLLKYKYIEIIKSSEPGSWAEYLDRIFFTASGAIGEYSIFLLAAGGIYLIYRERITWHIPFSMFIVIFLGITVFTFLGFDIKIALGGLILGGIYMATDMPTSTTTPAAKIYYGCMIGVSVILCWMSRIEFETLSYSILIMNVFKNPVDSLCRPRVFGTERETFKRILHGFFLFVIIACTVLIVMFFHHNNLIKYLLYIYIIWSAVRLIRSGEVL</sequence>
<keyword evidence="11" id="KW-1185">Reference proteome</keyword>
<keyword evidence="7 9" id="KW-1133">Transmembrane helix</keyword>
<name>D1AFF8_SEBTE</name>
<keyword evidence="6" id="KW-1278">Translocase</keyword>
<accession>D1AFF8</accession>
<dbReference type="AlphaFoldDB" id="D1AFF8"/>
<evidence type="ECO:0000256" key="7">
    <source>
        <dbReference type="ARBA" id="ARBA00022989"/>
    </source>
</evidence>
<dbReference type="HOGENOM" id="CLU_042020_3_0_0"/>
<keyword evidence="8 9" id="KW-0472">Membrane</keyword>
<feature type="transmembrane region" description="Helical" evidence="9">
    <location>
        <begin position="211"/>
        <end position="238"/>
    </location>
</feature>
<dbReference type="KEGG" id="str:Sterm_0975"/>
<dbReference type="GO" id="GO:0005886">
    <property type="term" value="C:plasma membrane"/>
    <property type="evidence" value="ECO:0007669"/>
    <property type="project" value="TreeGrafter"/>
</dbReference>
<keyword evidence="3" id="KW-0285">Flavoprotein</keyword>
<evidence type="ECO:0000313" key="10">
    <source>
        <dbReference type="EMBL" id="ACZ07843.1"/>
    </source>
</evidence>
<evidence type="ECO:0000256" key="1">
    <source>
        <dbReference type="ARBA" id="ARBA00022448"/>
    </source>
</evidence>
<dbReference type="GO" id="GO:0055085">
    <property type="term" value="P:transmembrane transport"/>
    <property type="evidence" value="ECO:0007669"/>
    <property type="project" value="InterPro"/>
</dbReference>
<protein>
    <submittedName>
        <fullName evidence="10">NQR2 and RnfD family protein</fullName>
    </submittedName>
</protein>
<keyword evidence="4" id="KW-0288">FMN</keyword>
<reference evidence="10 11" key="2">
    <citation type="journal article" date="2010" name="Stand. Genomic Sci.">
        <title>Complete genome sequence of Sebaldella termitidis type strain (NCTC 11300).</title>
        <authorList>
            <person name="Harmon-Smith M."/>
            <person name="Celia L."/>
            <person name="Chertkov O."/>
            <person name="Lapidus A."/>
            <person name="Copeland A."/>
            <person name="Glavina Del Rio T."/>
            <person name="Nolan M."/>
            <person name="Lucas S."/>
            <person name="Tice H."/>
            <person name="Cheng J.F."/>
            <person name="Han C."/>
            <person name="Detter J.C."/>
            <person name="Bruce D."/>
            <person name="Goodwin L."/>
            <person name="Pitluck S."/>
            <person name="Pati A."/>
            <person name="Liolios K."/>
            <person name="Ivanova N."/>
            <person name="Mavromatis K."/>
            <person name="Mikhailova N."/>
            <person name="Chen A."/>
            <person name="Palaniappan K."/>
            <person name="Land M."/>
            <person name="Hauser L."/>
            <person name="Chang Y.J."/>
            <person name="Jeffries C.D."/>
            <person name="Brettin T."/>
            <person name="Goker M."/>
            <person name="Beck B."/>
            <person name="Bristow J."/>
            <person name="Eisen J.A."/>
            <person name="Markowitz V."/>
            <person name="Hugenholtz P."/>
            <person name="Kyrpides N.C."/>
            <person name="Klenk H.P."/>
            <person name="Chen F."/>
        </authorList>
    </citation>
    <scope>NUCLEOTIDE SEQUENCE [LARGE SCALE GENOMIC DNA]</scope>
    <source>
        <strain evidence="11">ATCC 33386 / NCTC 11300</strain>
    </source>
</reference>
<evidence type="ECO:0000256" key="2">
    <source>
        <dbReference type="ARBA" id="ARBA00022553"/>
    </source>
</evidence>
<feature type="transmembrane region" description="Helical" evidence="9">
    <location>
        <begin position="21"/>
        <end position="40"/>
    </location>
</feature>
<feature type="transmembrane region" description="Helical" evidence="9">
    <location>
        <begin position="258"/>
        <end position="278"/>
    </location>
</feature>
<dbReference type="Proteomes" id="UP000000845">
    <property type="component" value="Chromosome"/>
</dbReference>
<dbReference type="PANTHER" id="PTHR30578">
    <property type="entry name" value="ELECTRON TRANSPORT COMPLEX PROTEIN RNFD"/>
    <property type="match status" value="1"/>
</dbReference>
<dbReference type="Pfam" id="PF03116">
    <property type="entry name" value="NQR2_RnfD_RnfE"/>
    <property type="match status" value="1"/>
</dbReference>
<evidence type="ECO:0000313" key="11">
    <source>
        <dbReference type="Proteomes" id="UP000000845"/>
    </source>
</evidence>
<gene>
    <name evidence="10" type="ordered locus">Sterm_0975</name>
</gene>
<evidence type="ECO:0000256" key="9">
    <source>
        <dbReference type="SAM" id="Phobius"/>
    </source>
</evidence>
<evidence type="ECO:0000256" key="4">
    <source>
        <dbReference type="ARBA" id="ARBA00022643"/>
    </source>
</evidence>
<keyword evidence="2" id="KW-0597">Phosphoprotein</keyword>
<dbReference type="eggNOG" id="COG4658">
    <property type="taxonomic scope" value="Bacteria"/>
</dbReference>
<evidence type="ECO:0000256" key="3">
    <source>
        <dbReference type="ARBA" id="ARBA00022630"/>
    </source>
</evidence>
<dbReference type="EMBL" id="CP001739">
    <property type="protein sequence ID" value="ACZ07843.1"/>
    <property type="molecule type" value="Genomic_DNA"/>
</dbReference>
<feature type="transmembrane region" description="Helical" evidence="9">
    <location>
        <begin position="73"/>
        <end position="90"/>
    </location>
</feature>
<dbReference type="RefSeq" id="WP_012860439.1">
    <property type="nucleotide sequence ID" value="NC_013517.1"/>
</dbReference>
<dbReference type="STRING" id="526218.Sterm_0975"/>
<feature type="transmembrane region" description="Helical" evidence="9">
    <location>
        <begin position="46"/>
        <end position="66"/>
    </location>
</feature>
<evidence type="ECO:0000256" key="6">
    <source>
        <dbReference type="ARBA" id="ARBA00022967"/>
    </source>
</evidence>
<feature type="transmembrane region" description="Helical" evidence="9">
    <location>
        <begin position="96"/>
        <end position="113"/>
    </location>
</feature>
<organism evidence="10 11">
    <name type="scientific">Sebaldella termitidis (strain ATCC 33386 / NCTC 11300)</name>
    <dbReference type="NCBI Taxonomy" id="526218"/>
    <lineage>
        <taxon>Bacteria</taxon>
        <taxon>Fusobacteriati</taxon>
        <taxon>Fusobacteriota</taxon>
        <taxon>Fusobacteriia</taxon>
        <taxon>Fusobacteriales</taxon>
        <taxon>Leptotrichiaceae</taxon>
        <taxon>Sebaldella</taxon>
    </lineage>
</organism>